<evidence type="ECO:0000259" key="2">
    <source>
        <dbReference type="Pfam" id="PF09851"/>
    </source>
</evidence>
<organism evidence="3 4">
    <name type="scientific">Arcicella aurantiaca</name>
    <dbReference type="NCBI Taxonomy" id="591202"/>
    <lineage>
        <taxon>Bacteria</taxon>
        <taxon>Pseudomonadati</taxon>
        <taxon>Bacteroidota</taxon>
        <taxon>Cytophagia</taxon>
        <taxon>Cytophagales</taxon>
        <taxon>Flectobacillaceae</taxon>
        <taxon>Arcicella</taxon>
    </lineage>
</organism>
<evidence type="ECO:0000313" key="4">
    <source>
        <dbReference type="Proteomes" id="UP000245489"/>
    </source>
</evidence>
<protein>
    <submittedName>
        <fullName evidence="3">Putative oligomerization/nucleic acid binding protein</fullName>
    </submittedName>
</protein>
<dbReference type="Proteomes" id="UP000245489">
    <property type="component" value="Unassembled WGS sequence"/>
</dbReference>
<feature type="domain" description="SHOCT" evidence="2">
    <location>
        <begin position="74"/>
        <end position="99"/>
    </location>
</feature>
<dbReference type="OrthoDB" id="1453942at2"/>
<dbReference type="RefSeq" id="WP_109742774.1">
    <property type="nucleotide sequence ID" value="NZ_QGGO01000008.1"/>
</dbReference>
<sequence length="102" mass="11476">MIYLSWFVFTILVGILGTYRKIGGAGAFFLSLFLSPLIGVIFTLASEKLTDIAYKESMLKSVDEAKKANNLTDLEKLHELKEKGILTEEEYQEKKNKILGSN</sequence>
<keyword evidence="4" id="KW-1185">Reference proteome</keyword>
<accession>A0A316E8X9</accession>
<keyword evidence="1" id="KW-0812">Transmembrane</keyword>
<dbReference type="InterPro" id="IPR018649">
    <property type="entry name" value="SHOCT"/>
</dbReference>
<feature type="transmembrane region" description="Helical" evidence="1">
    <location>
        <begin position="27"/>
        <end position="45"/>
    </location>
</feature>
<proteinExistence type="predicted"/>
<comment type="caution">
    <text evidence="3">The sequence shown here is derived from an EMBL/GenBank/DDBJ whole genome shotgun (WGS) entry which is preliminary data.</text>
</comment>
<name>A0A316E8X9_9BACT</name>
<dbReference type="AlphaFoldDB" id="A0A316E8X9"/>
<reference evidence="3 4" key="1">
    <citation type="submission" date="2018-05" db="EMBL/GenBank/DDBJ databases">
        <title>Genomic Encyclopedia of Archaeal and Bacterial Type Strains, Phase II (KMG-II): from individual species to whole genera.</title>
        <authorList>
            <person name="Goeker M."/>
        </authorList>
    </citation>
    <scope>NUCLEOTIDE SEQUENCE [LARGE SCALE GENOMIC DNA]</scope>
    <source>
        <strain evidence="3 4">DSM 22214</strain>
    </source>
</reference>
<evidence type="ECO:0000256" key="1">
    <source>
        <dbReference type="SAM" id="Phobius"/>
    </source>
</evidence>
<keyword evidence="1" id="KW-0472">Membrane</keyword>
<gene>
    <name evidence="3" type="ORF">LV89_02030</name>
</gene>
<dbReference type="Pfam" id="PF09851">
    <property type="entry name" value="SHOCT"/>
    <property type="match status" value="1"/>
</dbReference>
<dbReference type="EMBL" id="QGGO01000008">
    <property type="protein sequence ID" value="PWK27213.1"/>
    <property type="molecule type" value="Genomic_DNA"/>
</dbReference>
<keyword evidence="1" id="KW-1133">Transmembrane helix</keyword>
<evidence type="ECO:0000313" key="3">
    <source>
        <dbReference type="EMBL" id="PWK27213.1"/>
    </source>
</evidence>